<dbReference type="RefSeq" id="XP_024703694.1">
    <property type="nucleotide sequence ID" value="XM_024849499.1"/>
</dbReference>
<reference evidence="2 3" key="1">
    <citation type="submission" date="2016-12" db="EMBL/GenBank/DDBJ databases">
        <title>The genomes of Aspergillus section Nigri reveals drivers in fungal speciation.</title>
        <authorList>
            <consortium name="DOE Joint Genome Institute"/>
            <person name="Vesth T.C."/>
            <person name="Nybo J."/>
            <person name="Theobald S."/>
            <person name="Brandl J."/>
            <person name="Frisvad J.C."/>
            <person name="Nielsen K.F."/>
            <person name="Lyhne E.K."/>
            <person name="Kogle M.E."/>
            <person name="Kuo A."/>
            <person name="Riley R."/>
            <person name="Clum A."/>
            <person name="Nolan M."/>
            <person name="Lipzen A."/>
            <person name="Salamov A."/>
            <person name="Henrissat B."/>
            <person name="Wiebenga A."/>
            <person name="De Vries R.P."/>
            <person name="Grigoriev I.V."/>
            <person name="Mortensen U.H."/>
            <person name="Andersen M.R."/>
            <person name="Baker S.E."/>
        </authorList>
    </citation>
    <scope>NUCLEOTIDE SEQUENCE [LARGE SCALE GENOMIC DNA]</scope>
    <source>
        <strain evidence="2 3">IBT 23096</strain>
    </source>
</reference>
<evidence type="ECO:0000313" key="3">
    <source>
        <dbReference type="Proteomes" id="UP000234275"/>
    </source>
</evidence>
<dbReference type="GeneID" id="36557198"/>
<gene>
    <name evidence="2" type="ORF">P170DRAFT_438047</name>
</gene>
<dbReference type="VEuPathDB" id="FungiDB:P170DRAFT_438047"/>
<dbReference type="OrthoDB" id="5410365at2759"/>
<name>A0A2I2G694_9EURO</name>
<dbReference type="Proteomes" id="UP000234275">
    <property type="component" value="Unassembled WGS sequence"/>
</dbReference>
<feature type="region of interest" description="Disordered" evidence="1">
    <location>
        <begin position="26"/>
        <end position="45"/>
    </location>
</feature>
<organism evidence="2 3">
    <name type="scientific">Aspergillus steynii IBT 23096</name>
    <dbReference type="NCBI Taxonomy" id="1392250"/>
    <lineage>
        <taxon>Eukaryota</taxon>
        <taxon>Fungi</taxon>
        <taxon>Dikarya</taxon>
        <taxon>Ascomycota</taxon>
        <taxon>Pezizomycotina</taxon>
        <taxon>Eurotiomycetes</taxon>
        <taxon>Eurotiomycetidae</taxon>
        <taxon>Eurotiales</taxon>
        <taxon>Aspergillaceae</taxon>
        <taxon>Aspergillus</taxon>
        <taxon>Aspergillus subgen. Circumdati</taxon>
    </lineage>
</organism>
<keyword evidence="3" id="KW-1185">Reference proteome</keyword>
<protein>
    <submittedName>
        <fullName evidence="2">Uncharacterized protein</fullName>
    </submittedName>
</protein>
<dbReference type="EMBL" id="MSFO01000005">
    <property type="protein sequence ID" value="PLB48392.1"/>
    <property type="molecule type" value="Genomic_DNA"/>
</dbReference>
<evidence type="ECO:0000313" key="2">
    <source>
        <dbReference type="EMBL" id="PLB48392.1"/>
    </source>
</evidence>
<evidence type="ECO:0000256" key="1">
    <source>
        <dbReference type="SAM" id="MobiDB-lite"/>
    </source>
</evidence>
<dbReference type="AlphaFoldDB" id="A0A2I2G694"/>
<accession>A0A2I2G694</accession>
<sequence length="279" mass="30825">MSPPATIILKQPLPTDAVSLGRLVQNPQDPSQDYYEPPTPPTDVSTQRLEKFNELLTKTRDTRLHAFLTTIISSSTSFSNEQTTQIDSALCITRQLHNSSDYFRDLCLVPRARRWLEYAITRKFKVYLVVGLKTVTDATVTLREGRSREVAAEAQVPVGAAAASVGVMLPGVVDPGFGVSNARGTASEVGFFAPGEQVYAVQYRRVEFARFSGRKIETSWLESGNRWELYIGSRGAREEGEDREVNGMEVTLGEDTGEEILGGHGEVVALGDEKVYFFP</sequence>
<comment type="caution">
    <text evidence="2">The sequence shown here is derived from an EMBL/GenBank/DDBJ whole genome shotgun (WGS) entry which is preliminary data.</text>
</comment>
<proteinExistence type="predicted"/>